<dbReference type="Proteomes" id="UP000253940">
    <property type="component" value="Chromosome"/>
</dbReference>
<gene>
    <name evidence="1" type="ORF">HYN46_11575</name>
</gene>
<protein>
    <submittedName>
        <fullName evidence="1">DUF2917 domain-containing protein</fullName>
    </submittedName>
</protein>
<dbReference type="KEGG" id="mbah:HYN46_11575"/>
<dbReference type="InterPro" id="IPR021317">
    <property type="entry name" value="DUF2917"/>
</dbReference>
<dbReference type="Pfam" id="PF11142">
    <property type="entry name" value="DUF2917"/>
    <property type="match status" value="1"/>
</dbReference>
<dbReference type="AlphaFoldDB" id="A0A345P810"/>
<accession>A0A345P810</accession>
<sequence>MMQHALSQQPIRIENGQYQSIQCVDGTVWLTCANDDHDYFLTAGESFNLSRCEGVVLSGIEKNTVANLQDLAVIPEYAIV</sequence>
<evidence type="ECO:0000313" key="1">
    <source>
        <dbReference type="EMBL" id="AXI03419.1"/>
    </source>
</evidence>
<dbReference type="RefSeq" id="WP_114899527.1">
    <property type="nucleotide sequence ID" value="NZ_CP031222.1"/>
</dbReference>
<reference evidence="1 2" key="1">
    <citation type="submission" date="2018-07" db="EMBL/GenBank/DDBJ databases">
        <title>Genome sequencing of Moraxellaceae gen. HYN0046.</title>
        <authorList>
            <person name="Kim M."/>
            <person name="Yi H."/>
        </authorList>
    </citation>
    <scope>NUCLEOTIDE SEQUENCE [LARGE SCALE GENOMIC DNA]</scope>
    <source>
        <strain evidence="1 2">HYN0046</strain>
    </source>
</reference>
<keyword evidence="2" id="KW-1185">Reference proteome</keyword>
<name>A0A345P810_9GAMM</name>
<evidence type="ECO:0000313" key="2">
    <source>
        <dbReference type="Proteomes" id="UP000253940"/>
    </source>
</evidence>
<proteinExistence type="predicted"/>
<dbReference type="EMBL" id="CP031222">
    <property type="protein sequence ID" value="AXI03419.1"/>
    <property type="molecule type" value="Genomic_DNA"/>
</dbReference>
<organism evidence="1 2">
    <name type="scientific">Aquirhabdus parva</name>
    <dbReference type="NCBI Taxonomy" id="2283318"/>
    <lineage>
        <taxon>Bacteria</taxon>
        <taxon>Pseudomonadati</taxon>
        <taxon>Pseudomonadota</taxon>
        <taxon>Gammaproteobacteria</taxon>
        <taxon>Moraxellales</taxon>
        <taxon>Moraxellaceae</taxon>
        <taxon>Aquirhabdus</taxon>
    </lineage>
</organism>